<dbReference type="PANTHER" id="PTHR37315">
    <property type="entry name" value="UPF0311 PROTEIN BLR7842"/>
    <property type="match status" value="1"/>
</dbReference>
<accession>A0A1X7PST1</accession>
<dbReference type="Pfam" id="PF11578">
    <property type="entry name" value="DUF3237"/>
    <property type="match status" value="1"/>
</dbReference>
<dbReference type="HAMAP" id="MF_00775">
    <property type="entry name" value="UPF0311"/>
    <property type="match status" value="1"/>
</dbReference>
<gene>
    <name evidence="2" type="ORF">SAMN02982922_5057</name>
</gene>
<dbReference type="PANTHER" id="PTHR37315:SF1">
    <property type="entry name" value="UPF0311 PROTEIN BLR7842"/>
    <property type="match status" value="1"/>
</dbReference>
<dbReference type="Gene3D" id="2.40.160.20">
    <property type="match status" value="1"/>
</dbReference>
<dbReference type="Proteomes" id="UP000193083">
    <property type="component" value="Unassembled WGS sequence"/>
</dbReference>
<dbReference type="AlphaFoldDB" id="A0A1X7PST1"/>
<dbReference type="RefSeq" id="WP_085466694.1">
    <property type="nucleotide sequence ID" value="NZ_FXBL01000004.1"/>
</dbReference>
<proteinExistence type="inferred from homology"/>
<evidence type="ECO:0000256" key="1">
    <source>
        <dbReference type="HAMAP-Rule" id="MF_00775"/>
    </source>
</evidence>
<dbReference type="EMBL" id="FXBL01000004">
    <property type="protein sequence ID" value="SMH54320.1"/>
    <property type="molecule type" value="Genomic_DNA"/>
</dbReference>
<name>A0A1X7PST1_9HYPH</name>
<keyword evidence="3" id="KW-1185">Reference proteome</keyword>
<dbReference type="InterPro" id="IPR020915">
    <property type="entry name" value="UPF0311"/>
</dbReference>
<organism evidence="2 3">
    <name type="scientific">Mesorhizobium australicum</name>
    <dbReference type="NCBI Taxonomy" id="536018"/>
    <lineage>
        <taxon>Bacteria</taxon>
        <taxon>Pseudomonadati</taxon>
        <taxon>Pseudomonadota</taxon>
        <taxon>Alphaproteobacteria</taxon>
        <taxon>Hyphomicrobiales</taxon>
        <taxon>Phyllobacteriaceae</taxon>
        <taxon>Mesorhizobium</taxon>
    </lineage>
</organism>
<protein>
    <recommendedName>
        <fullName evidence="1">UPF0311 protein SAMN02982922_5057</fullName>
    </recommendedName>
</protein>
<evidence type="ECO:0000313" key="2">
    <source>
        <dbReference type="EMBL" id="SMH54320.1"/>
    </source>
</evidence>
<sequence>MSDITSNPLPMNPPQLGLEFAFRIRLELGIRKKIGKIPSGGVRGFVSAAGGIVDGPRLTGRVVPNSGGDWALYREDHTVMFHAHYMLEADDGTMIYMRNNGYRYAPPEVARRQEALEPVDFSEYYMRLSPTFDTPVGKHDWLTRHVIVGCGERHAEYSVFHYYIVK</sequence>
<dbReference type="OrthoDB" id="5294829at2"/>
<reference evidence="2 3" key="1">
    <citation type="submission" date="2017-04" db="EMBL/GenBank/DDBJ databases">
        <authorList>
            <person name="Afonso C.L."/>
            <person name="Miller P.J."/>
            <person name="Scott M.A."/>
            <person name="Spackman E."/>
            <person name="Goraichik I."/>
            <person name="Dimitrov K.M."/>
            <person name="Suarez D.L."/>
            <person name="Swayne D.E."/>
        </authorList>
    </citation>
    <scope>NUCLEOTIDE SEQUENCE [LARGE SCALE GENOMIC DNA]</scope>
    <source>
        <strain evidence="2 3">B5P</strain>
    </source>
</reference>
<evidence type="ECO:0000313" key="3">
    <source>
        <dbReference type="Proteomes" id="UP000193083"/>
    </source>
</evidence>
<comment type="similarity">
    <text evidence="1">Belongs to the UPF0311 family.</text>
</comment>